<organism evidence="9">
    <name type="scientific">Rhizophora mucronata</name>
    <name type="common">Asiatic mangrove</name>
    <dbReference type="NCBI Taxonomy" id="61149"/>
    <lineage>
        <taxon>Eukaryota</taxon>
        <taxon>Viridiplantae</taxon>
        <taxon>Streptophyta</taxon>
        <taxon>Embryophyta</taxon>
        <taxon>Tracheophyta</taxon>
        <taxon>Spermatophyta</taxon>
        <taxon>Magnoliopsida</taxon>
        <taxon>eudicotyledons</taxon>
        <taxon>Gunneridae</taxon>
        <taxon>Pentapetalae</taxon>
        <taxon>rosids</taxon>
        <taxon>fabids</taxon>
        <taxon>Malpighiales</taxon>
        <taxon>Rhizophoraceae</taxon>
        <taxon>Rhizophora</taxon>
    </lineage>
</organism>
<dbReference type="Pfam" id="PF23247">
    <property type="entry name" value="LRR_RPS2"/>
    <property type="match status" value="1"/>
</dbReference>
<name>A0A2P2JHR7_RHIMU</name>
<keyword evidence="3" id="KW-0547">Nucleotide-binding</keyword>
<evidence type="ECO:0000313" key="9">
    <source>
        <dbReference type="EMBL" id="MBW93012.1"/>
    </source>
</evidence>
<dbReference type="InterPro" id="IPR032675">
    <property type="entry name" value="LRR_dom_sf"/>
</dbReference>
<dbReference type="Pfam" id="PF23598">
    <property type="entry name" value="LRR_14"/>
    <property type="match status" value="1"/>
</dbReference>
<dbReference type="AlphaFoldDB" id="A0A2P2JHR7"/>
<evidence type="ECO:0000256" key="5">
    <source>
        <dbReference type="SAM" id="MobiDB-lite"/>
    </source>
</evidence>
<evidence type="ECO:0000256" key="3">
    <source>
        <dbReference type="ARBA" id="ARBA00022741"/>
    </source>
</evidence>
<dbReference type="InterPro" id="IPR036388">
    <property type="entry name" value="WH-like_DNA-bd_sf"/>
</dbReference>
<dbReference type="Gene3D" id="1.10.8.430">
    <property type="entry name" value="Helical domain of apoptotic protease-activating factors"/>
    <property type="match status" value="1"/>
</dbReference>
<sequence>MRKFSGDMGYSKRLTELAPFCGRRPRVKYRNQDVDEQHEREKKIFLYKRQPIEENMMHVLFMDPAAIKGRRKWMRKLEEMGHQWDSSMSGRDRPKYPPSSSLDDTPKYLETSSPSQTWRLLAKKKLKARRVMKREMEEKQDIETASRKPTMEKKQDIETASRKPEMEEKQNIETASMAASVRIASKAEIVPSPRKAAEGGLVTGPEGKMTTVESESTQLKAGQKMPTLETEFAGAQALLQPQTTEILPTSPGIVSISAPSQSELMEGNVETVAMLSVETGLSDRDLSPHKSSTFDVTCEITEENEAGDHVRSAPSLMPTLPAIASSSNPIIEIKLVEDNMSKVSPESVEHRAESSLSFEEAWHLFHHQVGEVIDNPDVHPYARGIVEQCSGSKLLIILTGRALAEAKDITVWESTFKYFLSPIKAGNSGADSITPKLKFIYNRLKTHGTKKLGTRMCDLQGCFLYCALFPQDYQFKISTLVEYWIREGLIAGNAEDAREIGDKIVKILVDAALLESVEDGRGIKIHQLIKDFALKLVLQEVEARRLLVTTNFSLMQLPHLGISPSSRQENVLDQNVLKAGAGLMKLPSRENWEQARMIFLMDNELSSLPERPKCRNLLALFLQRNQCLREIPISFFDCMPSLQVLNLSGTGITSLPKSVSKLKSLKELMIRDCKHLVNLPSEVGELQHLELLDLHGTEIDKLPIKTGQLASLKYMKISFYGSVDPMEYSKLPPKLLSKRIISRLLSLKILGIIVTPGDPRWNKIAEGVTRDISKLSNITDLHFYFPQTELLDIFVKTSPSWRGNNLENFNFVVGHDVKRMISRVPHNMKHEYNQHGRCVRFVNGGTTPETVIEVLSRTTSFYLDHHLKIRSLSEFGVRNISGLEICLVRECPEMERIIDGEELTLPFLERLSIHYLEKLKCIWHGNLVVGSFACLKYLHVRTCHQLNFVLTSSMSEHLANLEELVVDDCPAMTAVIQVDQDKIGKPGDALLPRLKSLTLRYLPQLVCAWKGSWPSLERISFYHCPNLKNLDMDYDTKLKSSIKQIEAEKDWWGQLEWKDPSLSQELQAYFKSLDH</sequence>
<dbReference type="SMART" id="SM00369">
    <property type="entry name" value="LRR_TYP"/>
    <property type="match status" value="2"/>
</dbReference>
<evidence type="ECO:0000256" key="2">
    <source>
        <dbReference type="ARBA" id="ARBA00022737"/>
    </source>
</evidence>
<dbReference type="EMBL" id="GGEC01012529">
    <property type="protein sequence ID" value="MBW93012.1"/>
    <property type="molecule type" value="Transcribed_RNA"/>
</dbReference>
<dbReference type="InterPro" id="IPR050905">
    <property type="entry name" value="Plant_NBS-LRR"/>
</dbReference>
<feature type="region of interest" description="Disordered" evidence="5">
    <location>
        <begin position="82"/>
        <end position="114"/>
    </location>
</feature>
<feature type="compositionally biased region" description="Basic and acidic residues" evidence="5">
    <location>
        <begin position="133"/>
        <end position="171"/>
    </location>
</feature>
<dbReference type="GO" id="GO:0043531">
    <property type="term" value="F:ADP binding"/>
    <property type="evidence" value="ECO:0007669"/>
    <property type="project" value="InterPro"/>
</dbReference>
<dbReference type="PANTHER" id="PTHR33463">
    <property type="entry name" value="NB-ARC DOMAIN-CONTAINING PROTEIN-RELATED"/>
    <property type="match status" value="1"/>
</dbReference>
<dbReference type="PANTHER" id="PTHR33463:SF143">
    <property type="entry name" value="NB-ARC DOMAIN-CONTAINING PROTEIN"/>
    <property type="match status" value="1"/>
</dbReference>
<proteinExistence type="predicted"/>
<dbReference type="InterPro" id="IPR003591">
    <property type="entry name" value="Leu-rich_rpt_typical-subtyp"/>
</dbReference>
<evidence type="ECO:0000256" key="1">
    <source>
        <dbReference type="ARBA" id="ARBA00022614"/>
    </source>
</evidence>
<keyword evidence="4" id="KW-0611">Plant defense</keyword>
<dbReference type="InterPro" id="IPR058922">
    <property type="entry name" value="WHD_DRP"/>
</dbReference>
<feature type="domain" description="Disease resistance protein At4g27190-like leucine-rich repeats" evidence="6">
    <location>
        <begin position="911"/>
        <end position="1030"/>
    </location>
</feature>
<dbReference type="Gene3D" id="1.10.10.10">
    <property type="entry name" value="Winged helix-like DNA-binding domain superfamily/Winged helix DNA-binding domain"/>
    <property type="match status" value="1"/>
</dbReference>
<evidence type="ECO:0000259" key="6">
    <source>
        <dbReference type="Pfam" id="PF23247"/>
    </source>
</evidence>
<dbReference type="SUPFAM" id="SSF52058">
    <property type="entry name" value="L domain-like"/>
    <property type="match status" value="1"/>
</dbReference>
<feature type="domain" description="Disease resistance R13L4/SHOC-2-like LRR" evidence="8">
    <location>
        <begin position="594"/>
        <end position="828"/>
    </location>
</feature>
<feature type="domain" description="Disease resistance protein winged helix" evidence="7">
    <location>
        <begin position="468"/>
        <end position="533"/>
    </location>
</feature>
<dbReference type="InterPro" id="IPR042197">
    <property type="entry name" value="Apaf_helical"/>
</dbReference>
<evidence type="ECO:0000259" key="7">
    <source>
        <dbReference type="Pfam" id="PF23559"/>
    </source>
</evidence>
<dbReference type="Pfam" id="PF23559">
    <property type="entry name" value="WHD_DRP"/>
    <property type="match status" value="1"/>
</dbReference>
<accession>A0A2P2JHR7</accession>
<protein>
    <submittedName>
        <fullName evidence="9">Uncharacterized protein MANES_11G129900</fullName>
    </submittedName>
</protein>
<dbReference type="InterPro" id="IPR055414">
    <property type="entry name" value="LRR_R13L4/SHOC2-like"/>
</dbReference>
<dbReference type="GO" id="GO:0006952">
    <property type="term" value="P:defense response"/>
    <property type="evidence" value="ECO:0007669"/>
    <property type="project" value="UniProtKB-KW"/>
</dbReference>
<dbReference type="InterPro" id="IPR057135">
    <property type="entry name" value="At4g27190-like_LRR"/>
</dbReference>
<keyword evidence="2" id="KW-0677">Repeat</keyword>
<dbReference type="FunFam" id="1.10.10.10:FF:000322">
    <property type="entry name" value="Probable disease resistance protein At1g63360"/>
    <property type="match status" value="1"/>
</dbReference>
<keyword evidence="1" id="KW-0433">Leucine-rich repeat</keyword>
<feature type="region of interest" description="Disordered" evidence="5">
    <location>
        <begin position="131"/>
        <end position="175"/>
    </location>
</feature>
<evidence type="ECO:0000259" key="8">
    <source>
        <dbReference type="Pfam" id="PF23598"/>
    </source>
</evidence>
<evidence type="ECO:0000256" key="4">
    <source>
        <dbReference type="ARBA" id="ARBA00022821"/>
    </source>
</evidence>
<reference evidence="9" key="1">
    <citation type="submission" date="2018-02" db="EMBL/GenBank/DDBJ databases">
        <title>Rhizophora mucronata_Transcriptome.</title>
        <authorList>
            <person name="Meera S.P."/>
            <person name="Sreeshan A."/>
            <person name="Augustine A."/>
        </authorList>
    </citation>
    <scope>NUCLEOTIDE SEQUENCE</scope>
    <source>
        <tissue evidence="9">Leaf</tissue>
    </source>
</reference>
<dbReference type="Gene3D" id="3.80.10.10">
    <property type="entry name" value="Ribonuclease Inhibitor"/>
    <property type="match status" value="2"/>
</dbReference>
<dbReference type="GO" id="GO:0005524">
    <property type="term" value="F:ATP binding"/>
    <property type="evidence" value="ECO:0007669"/>
    <property type="project" value="UniProtKB-KW"/>
</dbReference>